<reference evidence="6" key="1">
    <citation type="submission" date="2016-10" db="EMBL/GenBank/DDBJ databases">
        <authorList>
            <person name="Varghese N."/>
            <person name="Submissions S."/>
        </authorList>
    </citation>
    <scope>NUCLEOTIDE SEQUENCE [LARGE SCALE GENOMIC DNA]</scope>
    <source>
        <strain evidence="6">DSM 1565</strain>
    </source>
</reference>
<keyword evidence="6" id="KW-1185">Reference proteome</keyword>
<dbReference type="Gene3D" id="1.10.40.70">
    <property type="match status" value="1"/>
</dbReference>
<dbReference type="FunFam" id="3.30.450.90:FF:000001">
    <property type="entry name" value="Type II secretion system ATPase GspE"/>
    <property type="match status" value="1"/>
</dbReference>
<feature type="domain" description="Bacterial type II secretion system protein E" evidence="4">
    <location>
        <begin position="400"/>
        <end position="414"/>
    </location>
</feature>
<dbReference type="InterPro" id="IPR007831">
    <property type="entry name" value="T2SS_GspE_N"/>
</dbReference>
<dbReference type="SUPFAM" id="SSF52540">
    <property type="entry name" value="P-loop containing nucleoside triphosphate hydrolases"/>
    <property type="match status" value="1"/>
</dbReference>
<dbReference type="Pfam" id="PF00437">
    <property type="entry name" value="T2SSE"/>
    <property type="match status" value="1"/>
</dbReference>
<dbReference type="GO" id="GO:0005886">
    <property type="term" value="C:plasma membrane"/>
    <property type="evidence" value="ECO:0007669"/>
    <property type="project" value="TreeGrafter"/>
</dbReference>
<dbReference type="Gene3D" id="3.30.300.160">
    <property type="entry name" value="Type II secretion system, protein E, N-terminal domain"/>
    <property type="match status" value="1"/>
</dbReference>
<dbReference type="GO" id="GO:0016887">
    <property type="term" value="F:ATP hydrolysis activity"/>
    <property type="evidence" value="ECO:0007669"/>
    <property type="project" value="TreeGrafter"/>
</dbReference>
<dbReference type="InterPro" id="IPR003593">
    <property type="entry name" value="AAA+_ATPase"/>
</dbReference>
<dbReference type="Gene3D" id="3.30.450.90">
    <property type="match status" value="1"/>
</dbReference>
<dbReference type="Proteomes" id="UP000199423">
    <property type="component" value="Unassembled WGS sequence"/>
</dbReference>
<dbReference type="SUPFAM" id="SSF160246">
    <property type="entry name" value="EspE N-terminal domain-like"/>
    <property type="match status" value="1"/>
</dbReference>
<keyword evidence="3" id="KW-0067">ATP-binding</keyword>
<evidence type="ECO:0000259" key="4">
    <source>
        <dbReference type="PROSITE" id="PS00662"/>
    </source>
</evidence>
<name>A0A1I7NQP5_9HYPH</name>
<dbReference type="STRING" id="51670.SAMN04488557_2940"/>
<dbReference type="InterPro" id="IPR027417">
    <property type="entry name" value="P-loop_NTPase"/>
</dbReference>
<dbReference type="SMART" id="SM00382">
    <property type="entry name" value="AAA"/>
    <property type="match status" value="1"/>
</dbReference>
<sequence>MALGAGEFADVAVDPRRGDPRSADFIEQFSSFLQSNSFLDELAIRRAQRAQKQSGERFDLVIMRLGLLSDRHMAKALSAYCGLPLVSENAFPERALFSEEIDAAFLKQSGVLPLADKGEMIELAVADPFNRDGVAAIAYLLGRPIELCIAAFGDIEKAIGKLYGSNGAKPEIDAGSSASAAEASDADVQRLEDMASEAPVIRLVQDLIVRAANEQASDIHIEPREDCVRVRIRLDGILHTIETLPINVREALGSRVKIMARLNIAERRLPQDGRIKVNVRGREIDLRVSTMPTLWGESIVLRLLDRSSVELDFPKLGFSGGSYDDLRQLLDQPNGIILVTGPTGSGKTTTLYTALSLLNSAERKVFTVEDPIEYQLPGVNQIQVQPKIGLNFATALRSILRQDPDIIMVGEIRDLETAQIAIQASLTGHLVLSTVHTNSAAATLTRLLDMGVEKYLLASTVKGVLAQRLVRKLCSNCSQPSPETPRVLRWLRSTGADPIALMNGQEPRLHRAVGCPSCRQTGFSGRTTIYELLTMSEEIRDTISIGNSEGEIERVSMAQGMTTMLQAGLLKALKGETTVEEVMRVARFDTCLNSDTEPTISTAP</sequence>
<dbReference type="CDD" id="cd01129">
    <property type="entry name" value="PulE-GspE-like"/>
    <property type="match status" value="1"/>
</dbReference>
<dbReference type="GO" id="GO:0005524">
    <property type="term" value="F:ATP binding"/>
    <property type="evidence" value="ECO:0007669"/>
    <property type="project" value="UniProtKB-KW"/>
</dbReference>
<evidence type="ECO:0000256" key="3">
    <source>
        <dbReference type="ARBA" id="ARBA00022840"/>
    </source>
</evidence>
<protein>
    <submittedName>
        <fullName evidence="5">Type II secretion system protein E (GspE)</fullName>
    </submittedName>
</protein>
<dbReference type="InterPro" id="IPR037257">
    <property type="entry name" value="T2SS_E_N_sf"/>
</dbReference>
<dbReference type="AlphaFoldDB" id="A0A1I7NQP5"/>
<proteinExistence type="inferred from homology"/>
<accession>A0A1I7NQP5</accession>
<comment type="similarity">
    <text evidence="1">Belongs to the GSP E family.</text>
</comment>
<dbReference type="RefSeq" id="WP_092868481.1">
    <property type="nucleotide sequence ID" value="NZ_FPCH01000003.1"/>
</dbReference>
<evidence type="ECO:0000256" key="2">
    <source>
        <dbReference type="ARBA" id="ARBA00022741"/>
    </source>
</evidence>
<dbReference type="PANTHER" id="PTHR30258">
    <property type="entry name" value="TYPE II SECRETION SYSTEM PROTEIN GSPE-RELATED"/>
    <property type="match status" value="1"/>
</dbReference>
<dbReference type="Pfam" id="PF05157">
    <property type="entry name" value="MshEN"/>
    <property type="match status" value="1"/>
</dbReference>
<keyword evidence="2" id="KW-0547">Nucleotide-binding</keyword>
<dbReference type="EMBL" id="FPCH01000003">
    <property type="protein sequence ID" value="SFV36996.1"/>
    <property type="molecule type" value="Genomic_DNA"/>
</dbReference>
<dbReference type="Gene3D" id="3.40.50.300">
    <property type="entry name" value="P-loop containing nucleotide triphosphate hydrolases"/>
    <property type="match status" value="1"/>
</dbReference>
<evidence type="ECO:0000256" key="1">
    <source>
        <dbReference type="ARBA" id="ARBA00006611"/>
    </source>
</evidence>
<dbReference type="FunFam" id="3.40.50.300:FF:000398">
    <property type="entry name" value="Type IV pilus assembly ATPase PilB"/>
    <property type="match status" value="1"/>
</dbReference>
<organism evidence="5 6">
    <name type="scientific">Hyphomicrobium facile</name>
    <dbReference type="NCBI Taxonomy" id="51670"/>
    <lineage>
        <taxon>Bacteria</taxon>
        <taxon>Pseudomonadati</taxon>
        <taxon>Pseudomonadota</taxon>
        <taxon>Alphaproteobacteria</taxon>
        <taxon>Hyphomicrobiales</taxon>
        <taxon>Hyphomicrobiaceae</taxon>
        <taxon>Hyphomicrobium</taxon>
    </lineage>
</organism>
<dbReference type="PANTHER" id="PTHR30258:SF2">
    <property type="entry name" value="COMG OPERON PROTEIN 1"/>
    <property type="match status" value="1"/>
</dbReference>
<gene>
    <name evidence="5" type="ORF">SAMN04488557_2940</name>
</gene>
<evidence type="ECO:0000313" key="6">
    <source>
        <dbReference type="Proteomes" id="UP000199423"/>
    </source>
</evidence>
<dbReference type="PROSITE" id="PS00662">
    <property type="entry name" value="T2SP_E"/>
    <property type="match status" value="1"/>
</dbReference>
<evidence type="ECO:0000313" key="5">
    <source>
        <dbReference type="EMBL" id="SFV36996.1"/>
    </source>
</evidence>
<dbReference type="OrthoDB" id="9804785at2"/>
<dbReference type="InterPro" id="IPR001482">
    <property type="entry name" value="T2SS/T4SS_dom"/>
</dbReference>